<reference evidence="1 2" key="1">
    <citation type="submission" date="2017-08" db="EMBL/GenBank/DDBJ databases">
        <authorList>
            <person name="Chaillou S."/>
        </authorList>
    </citation>
    <scope>NUCLEOTIDE SEQUENCE [LARGE SCALE GENOMIC DNA]</scope>
    <source>
        <strain evidence="1 2">MFPA15A1205</strain>
    </source>
</reference>
<dbReference type="AlphaFoldDB" id="A0AAX2H7B8"/>
<dbReference type="InterPro" id="IPR018330">
    <property type="entry name" value="RecT_fam"/>
</dbReference>
<dbReference type="NCBIfam" id="TIGR01913">
    <property type="entry name" value="bet_lambda"/>
    <property type="match status" value="1"/>
</dbReference>
<dbReference type="GO" id="GO:0006310">
    <property type="term" value="P:DNA recombination"/>
    <property type="evidence" value="ECO:0007669"/>
    <property type="project" value="InterPro"/>
</dbReference>
<dbReference type="Pfam" id="PF03837">
    <property type="entry name" value="RecT"/>
    <property type="match status" value="1"/>
</dbReference>
<evidence type="ECO:0000313" key="2">
    <source>
        <dbReference type="Proteomes" id="UP000219564"/>
    </source>
</evidence>
<evidence type="ECO:0000313" key="1">
    <source>
        <dbReference type="EMBL" id="SOB52668.1"/>
    </source>
</evidence>
<dbReference type="Proteomes" id="UP000219564">
    <property type="component" value="Unassembled WGS sequence"/>
</dbReference>
<dbReference type="GO" id="GO:0003677">
    <property type="term" value="F:DNA binding"/>
    <property type="evidence" value="ECO:0007669"/>
    <property type="project" value="InterPro"/>
</dbReference>
<gene>
    <name evidence="1" type="ORF">PLUA15_240081</name>
</gene>
<sequence>MSAVMKQDDNTPAMSEAALVEVLSSSLYPGAEKNSVVMVLAYCQAAHLDPMLKPVHIVPIWNSKTKKMQDTVMPGIGLYRIQAARTGQYAGISEPEYGPPVTAKLSGVEVTYPEWCRVTVKRQMSNGLVAEYTANERWLENYATSSKDTAAPNAMWKRRAFAQLAKCAEAQALRKAFPEVGSAPTADEMEGKAFEEPARDVSPRQQAQPEPEALTAYSDELLTENIVKWQPLIDSNRTSPEHLIATISSKYTLSPAQIEKITNLKALDGDSA</sequence>
<protein>
    <submittedName>
        <fullName evidence="1">Recombinase</fullName>
    </submittedName>
</protein>
<accession>A0AAX2H7B8</accession>
<comment type="caution">
    <text evidence="1">The sequence shown here is derived from an EMBL/GenBank/DDBJ whole genome shotgun (WGS) entry which is preliminary data.</text>
</comment>
<organism evidence="1 2">
    <name type="scientific">Pseudomonas lundensis</name>
    <dbReference type="NCBI Taxonomy" id="86185"/>
    <lineage>
        <taxon>Bacteria</taxon>
        <taxon>Pseudomonadati</taxon>
        <taxon>Pseudomonadota</taxon>
        <taxon>Gammaproteobacteria</taxon>
        <taxon>Pseudomonadales</taxon>
        <taxon>Pseudomonadaceae</taxon>
        <taxon>Pseudomonas</taxon>
    </lineage>
</organism>
<dbReference type="EMBL" id="OBKZ01000017">
    <property type="protein sequence ID" value="SOB52668.1"/>
    <property type="molecule type" value="Genomic_DNA"/>
</dbReference>
<name>A0AAX2H7B8_9PSED</name>
<proteinExistence type="predicted"/>
<dbReference type="InterPro" id="IPR010183">
    <property type="entry name" value="Phage_lambda_Bet"/>
</dbReference>